<sequence>MSAAPPVLGRTALLSRCLGALADGRGVLLHGPSGIGKSLLLGTLLDQVRPDYAHVLRTRPAAADRDLPHVALYDLLAKVLAERAACLPDHLRSALDTALLRAPAAHPVDPLALRLAVVDLLRGLADDGPLLLVVDDAQWLDQPSADVLAFAARRLGDHPVVVLLAECGDGDPTRADLSPAPPLEVEVPGIDLESLGELLRTRLDDPLPPATAARVGRAAGGNPLYALELGRALLRHGGSVPEDEPLPVPGRLRELVCARLAALPDRAWDVLRLVTVAVRPGLDLVPLGDPGLAAARAAGVLVADHDGGLRFSHPLLGEIVAAEATADQRTAAHAVLAAAVSDPIERARHRALATARPDAPIAADLVEAAALAVSRGAPGSAADLLRLAAERTPEPGERAARLLAAARAAAAAGLSATAADLCQALLRTAAGTTRAWARLLLFDLAGRDIVAAAGLLDEVVADAGDDPTLLASVLLRRAEVSTHLGQVTEAQARLDEADRLAALADDPTLPVRSLIMRIPFAAVAGPEVESDLLGRLAARVTGAPLSEPVVFSRVYLAVISLRRGEVAAAVERLEELRRETESSGRVRDLIAVLYSLTSAYERAGRCAEARRVALLGASLRVDVDRHPGIGLTMRALAELNTGSLDLAADLLARASEADEQARDSEWAGYALGLRGRVAILRGDHATAARLLGECQRTLHDIGFTDPALFLHDADLAESLALSGGLDLAREALRAARARVAAQGRAVVTLGLDRAAAVMMAVSGHPRPAADALREALPEAHPYPLELARAWFTLGTLERRARRKAAAREAFAEALRRYTDAGCLPWVELAAAELSKLDAPDAPLSELENQILGRLREGATNRQIAAALHLSIKAVEANLTRIYRKLGIRNRAELSTVVD</sequence>
<dbReference type="Gene3D" id="3.40.50.300">
    <property type="entry name" value="P-loop containing nucleotide triphosphate hydrolases"/>
    <property type="match status" value="1"/>
</dbReference>
<comment type="caution">
    <text evidence="4">The sequence shown here is derived from an EMBL/GenBank/DDBJ whole genome shotgun (WGS) entry which is preliminary data.</text>
</comment>
<dbReference type="Pfam" id="PF13191">
    <property type="entry name" value="AAA_16"/>
    <property type="match status" value="1"/>
</dbReference>
<evidence type="ECO:0000259" key="3">
    <source>
        <dbReference type="PROSITE" id="PS50043"/>
    </source>
</evidence>
<evidence type="ECO:0000313" key="4">
    <source>
        <dbReference type="EMBL" id="PPK66709.1"/>
    </source>
</evidence>
<dbReference type="PANTHER" id="PTHR16305:SF35">
    <property type="entry name" value="TRANSCRIPTIONAL ACTIVATOR DOMAIN"/>
    <property type="match status" value="1"/>
</dbReference>
<dbReference type="SMART" id="SM00421">
    <property type="entry name" value="HTH_LUXR"/>
    <property type="match status" value="1"/>
</dbReference>
<dbReference type="GO" id="GO:0005737">
    <property type="term" value="C:cytoplasm"/>
    <property type="evidence" value="ECO:0007669"/>
    <property type="project" value="TreeGrafter"/>
</dbReference>
<organism evidence="4 5">
    <name type="scientific">Actinokineospora auranticolor</name>
    <dbReference type="NCBI Taxonomy" id="155976"/>
    <lineage>
        <taxon>Bacteria</taxon>
        <taxon>Bacillati</taxon>
        <taxon>Actinomycetota</taxon>
        <taxon>Actinomycetes</taxon>
        <taxon>Pseudonocardiales</taxon>
        <taxon>Pseudonocardiaceae</taxon>
        <taxon>Actinokineospora</taxon>
    </lineage>
</organism>
<protein>
    <submittedName>
        <fullName evidence="4">Regulatory LuxR family protein</fullName>
    </submittedName>
</protein>
<feature type="domain" description="HTH luxR-type" evidence="3">
    <location>
        <begin position="836"/>
        <end position="898"/>
    </location>
</feature>
<dbReference type="InterPro" id="IPR041664">
    <property type="entry name" value="AAA_16"/>
</dbReference>
<gene>
    <name evidence="4" type="ORF">CLV40_10994</name>
</gene>
<dbReference type="GO" id="GO:0004016">
    <property type="term" value="F:adenylate cyclase activity"/>
    <property type="evidence" value="ECO:0007669"/>
    <property type="project" value="TreeGrafter"/>
</dbReference>
<evidence type="ECO:0000256" key="1">
    <source>
        <dbReference type="ARBA" id="ARBA00022741"/>
    </source>
</evidence>
<dbReference type="RefSeq" id="WP_104480090.1">
    <property type="nucleotide sequence ID" value="NZ_CP154825.1"/>
</dbReference>
<proteinExistence type="predicted"/>
<dbReference type="InterPro" id="IPR016032">
    <property type="entry name" value="Sig_transdc_resp-reg_C-effctor"/>
</dbReference>
<dbReference type="AlphaFoldDB" id="A0A2S6GN92"/>
<dbReference type="InterPro" id="IPR027417">
    <property type="entry name" value="P-loop_NTPase"/>
</dbReference>
<dbReference type="GO" id="GO:0005524">
    <property type="term" value="F:ATP binding"/>
    <property type="evidence" value="ECO:0007669"/>
    <property type="project" value="UniProtKB-KW"/>
</dbReference>
<dbReference type="SUPFAM" id="SSF46894">
    <property type="entry name" value="C-terminal effector domain of the bipartite response regulators"/>
    <property type="match status" value="1"/>
</dbReference>
<dbReference type="Gene3D" id="1.25.40.10">
    <property type="entry name" value="Tetratricopeptide repeat domain"/>
    <property type="match status" value="1"/>
</dbReference>
<dbReference type="SUPFAM" id="SSF52540">
    <property type="entry name" value="P-loop containing nucleoside triphosphate hydrolases"/>
    <property type="match status" value="1"/>
</dbReference>
<dbReference type="InterPro" id="IPR036388">
    <property type="entry name" value="WH-like_DNA-bd_sf"/>
</dbReference>
<name>A0A2S6GN92_9PSEU</name>
<dbReference type="PANTHER" id="PTHR16305">
    <property type="entry name" value="TESTICULAR SOLUBLE ADENYLYL CYCLASE"/>
    <property type="match status" value="1"/>
</dbReference>
<accession>A0A2S6GN92</accession>
<keyword evidence="2" id="KW-0067">ATP-binding</keyword>
<dbReference type="GO" id="GO:0003677">
    <property type="term" value="F:DNA binding"/>
    <property type="evidence" value="ECO:0007669"/>
    <property type="project" value="InterPro"/>
</dbReference>
<evidence type="ECO:0000256" key="2">
    <source>
        <dbReference type="ARBA" id="ARBA00022840"/>
    </source>
</evidence>
<keyword evidence="1" id="KW-0547">Nucleotide-binding</keyword>
<dbReference type="Proteomes" id="UP000239203">
    <property type="component" value="Unassembled WGS sequence"/>
</dbReference>
<dbReference type="Gene3D" id="1.10.10.10">
    <property type="entry name" value="Winged helix-like DNA-binding domain superfamily/Winged helix DNA-binding domain"/>
    <property type="match status" value="1"/>
</dbReference>
<dbReference type="CDD" id="cd06170">
    <property type="entry name" value="LuxR_C_like"/>
    <property type="match status" value="1"/>
</dbReference>
<keyword evidence="5" id="KW-1185">Reference proteome</keyword>
<dbReference type="EMBL" id="PTIX01000009">
    <property type="protein sequence ID" value="PPK66709.1"/>
    <property type="molecule type" value="Genomic_DNA"/>
</dbReference>
<dbReference type="InterPro" id="IPR011990">
    <property type="entry name" value="TPR-like_helical_dom_sf"/>
</dbReference>
<dbReference type="PROSITE" id="PS50043">
    <property type="entry name" value="HTH_LUXR_2"/>
    <property type="match status" value="1"/>
</dbReference>
<dbReference type="GO" id="GO:0006355">
    <property type="term" value="P:regulation of DNA-templated transcription"/>
    <property type="evidence" value="ECO:0007669"/>
    <property type="project" value="InterPro"/>
</dbReference>
<dbReference type="OrthoDB" id="3656034at2"/>
<reference evidence="4 5" key="1">
    <citation type="submission" date="2018-02" db="EMBL/GenBank/DDBJ databases">
        <title>Genomic Encyclopedia of Archaeal and Bacterial Type Strains, Phase II (KMG-II): from individual species to whole genera.</title>
        <authorList>
            <person name="Goeker M."/>
        </authorList>
    </citation>
    <scope>NUCLEOTIDE SEQUENCE [LARGE SCALE GENOMIC DNA]</scope>
    <source>
        <strain evidence="4 5">YU 961-1</strain>
    </source>
</reference>
<dbReference type="InterPro" id="IPR000792">
    <property type="entry name" value="Tscrpt_reg_LuxR_C"/>
</dbReference>
<dbReference type="Pfam" id="PF00196">
    <property type="entry name" value="GerE"/>
    <property type="match status" value="1"/>
</dbReference>
<dbReference type="PRINTS" id="PR00038">
    <property type="entry name" value="HTHLUXR"/>
</dbReference>
<dbReference type="SUPFAM" id="SSF48452">
    <property type="entry name" value="TPR-like"/>
    <property type="match status" value="1"/>
</dbReference>
<evidence type="ECO:0000313" key="5">
    <source>
        <dbReference type="Proteomes" id="UP000239203"/>
    </source>
</evidence>